<evidence type="ECO:0000313" key="2">
    <source>
        <dbReference type="Proteomes" id="UP000245626"/>
    </source>
</evidence>
<proteinExistence type="predicted"/>
<evidence type="ECO:0000313" key="1">
    <source>
        <dbReference type="EMBL" id="PWN53674.1"/>
    </source>
</evidence>
<name>A0ACD0P6J7_9BASI</name>
<dbReference type="EMBL" id="KZ819714">
    <property type="protein sequence ID" value="PWN53674.1"/>
    <property type="molecule type" value="Genomic_DNA"/>
</dbReference>
<gene>
    <name evidence="1" type="ORF">IE53DRAFT_383803</name>
</gene>
<protein>
    <submittedName>
        <fullName evidence="1">Galactose mutarotase-like protein</fullName>
    </submittedName>
</protein>
<organism evidence="1 2">
    <name type="scientific">Violaceomyces palustris</name>
    <dbReference type="NCBI Taxonomy" id="1673888"/>
    <lineage>
        <taxon>Eukaryota</taxon>
        <taxon>Fungi</taxon>
        <taxon>Dikarya</taxon>
        <taxon>Basidiomycota</taxon>
        <taxon>Ustilaginomycotina</taxon>
        <taxon>Ustilaginomycetes</taxon>
        <taxon>Violaceomycetales</taxon>
        <taxon>Violaceomycetaceae</taxon>
        <taxon>Violaceomyces</taxon>
    </lineage>
</organism>
<keyword evidence="2" id="KW-1185">Reference proteome</keyword>
<sequence>MPATLINNNSTVRLELPKSKASAEVRLYGATVTSWKSNGGQEKLFLSSKAALDGSSAIRGGIPIVFPVFGSPSDHKDAPLEVSRLPKHGFARTENWSISNRLSPVDEEGQVSVTLELSTTTRPNLKAVWDYDLHLEYTVTLTPSTLKCRLTVAHLATSPNSPMPFQALLHNYLAVPDSTKAGISDLSGSFYLDKNAGGEEGEELSQEIKLQGEPCDRVYVGKVKDSADGLSDGGRDITLKYNASLLDDPLRRMGKGVELSRSKELRDTVIWNPGQEAGDAIADLHEGGWKEYVCVEPGSVAGFEKLESGQTWQAEQTLTAW</sequence>
<accession>A0ACD0P6J7</accession>
<reference evidence="1 2" key="1">
    <citation type="journal article" date="2018" name="Mol. Biol. Evol.">
        <title>Broad Genomic Sampling Reveals a Smut Pathogenic Ancestry of the Fungal Clade Ustilaginomycotina.</title>
        <authorList>
            <person name="Kijpornyongpan T."/>
            <person name="Mondo S.J."/>
            <person name="Barry K."/>
            <person name="Sandor L."/>
            <person name="Lee J."/>
            <person name="Lipzen A."/>
            <person name="Pangilinan J."/>
            <person name="LaButti K."/>
            <person name="Hainaut M."/>
            <person name="Henrissat B."/>
            <person name="Grigoriev I.V."/>
            <person name="Spatafora J.W."/>
            <person name="Aime M.C."/>
        </authorList>
    </citation>
    <scope>NUCLEOTIDE SEQUENCE [LARGE SCALE GENOMIC DNA]</scope>
    <source>
        <strain evidence="1 2">SA 807</strain>
    </source>
</reference>
<dbReference type="Proteomes" id="UP000245626">
    <property type="component" value="Unassembled WGS sequence"/>
</dbReference>